<feature type="region of interest" description="Disordered" evidence="3">
    <location>
        <begin position="34"/>
        <end position="81"/>
    </location>
</feature>
<gene>
    <name evidence="5" type="ORF">pdam_00005936</name>
</gene>
<dbReference type="EMBL" id="RCHS01003956">
    <property type="protein sequence ID" value="RMX38689.1"/>
    <property type="molecule type" value="Genomic_DNA"/>
</dbReference>
<comment type="cofactor">
    <cofactor evidence="1">
        <name>a divalent metal cation</name>
        <dbReference type="ChEBI" id="CHEBI:60240"/>
    </cofactor>
</comment>
<keyword evidence="2" id="KW-0479">Metal-binding</keyword>
<name>A0A3M6TBH8_POCDA</name>
<protein>
    <recommendedName>
        <fullName evidence="4">DDE Tnp4 domain-containing protein</fullName>
    </recommendedName>
</protein>
<keyword evidence="6" id="KW-1185">Reference proteome</keyword>
<dbReference type="Pfam" id="PF13359">
    <property type="entry name" value="DDE_Tnp_4"/>
    <property type="match status" value="1"/>
</dbReference>
<dbReference type="InterPro" id="IPR027806">
    <property type="entry name" value="HARBI1_dom"/>
</dbReference>
<sequence length="371" mass="41811">MGSLEPKESNDRLNALNGNLTCYAVLSSTIDLKEDREPNQNSRVSSCHFRDGEKSNGPEIYPQHENRFFPTQKKNTSPKRGKSIEEIVRGLQERNKPDACAKENASKPLTEQKLKKDINYKRNHYTASSIDTEPLCMKTGLPTKVFDIFIRHVNRCKDDINYFSGWKVDTTSLEDQIFITLMNLLFNDLLTSIPPRNKDKTCSPSSFSQFGSCRIVADCTDIEVATPSLMKDQNAVYSSFHCLNSVKVIVGVAPNAVITYIKKIVEKLGLLRYLVAGDLILADKGFLINDIVPHGSIKHTLNNGKFTESEAKATKSIAKCRIHVERASARLKEFKILSFIPSYFRCYVDELFQLCAALVNLQFPPIKEGCE</sequence>
<evidence type="ECO:0000259" key="4">
    <source>
        <dbReference type="Pfam" id="PF13359"/>
    </source>
</evidence>
<dbReference type="STRING" id="46731.A0A3M6TBH8"/>
<feature type="non-terminal residue" evidence="5">
    <location>
        <position position="371"/>
    </location>
</feature>
<dbReference type="OrthoDB" id="5985780at2759"/>
<accession>A0A3M6TBH8</accession>
<comment type="caution">
    <text evidence="5">The sequence shown here is derived from an EMBL/GenBank/DDBJ whole genome shotgun (WGS) entry which is preliminary data.</text>
</comment>
<proteinExistence type="predicted"/>
<feature type="domain" description="DDE Tnp4" evidence="4">
    <location>
        <begin position="218"/>
        <end position="360"/>
    </location>
</feature>
<evidence type="ECO:0000313" key="5">
    <source>
        <dbReference type="EMBL" id="RMX38689.1"/>
    </source>
</evidence>
<dbReference type="Proteomes" id="UP000275408">
    <property type="component" value="Unassembled WGS sequence"/>
</dbReference>
<evidence type="ECO:0000256" key="1">
    <source>
        <dbReference type="ARBA" id="ARBA00001968"/>
    </source>
</evidence>
<feature type="compositionally biased region" description="Basic and acidic residues" evidence="3">
    <location>
        <begin position="48"/>
        <end position="67"/>
    </location>
</feature>
<evidence type="ECO:0000313" key="6">
    <source>
        <dbReference type="Proteomes" id="UP000275408"/>
    </source>
</evidence>
<dbReference type="AlphaFoldDB" id="A0A3M6TBH8"/>
<dbReference type="PANTHER" id="PTHR23080:SF133">
    <property type="entry name" value="SI:CH211-262I1.5-RELATED"/>
    <property type="match status" value="1"/>
</dbReference>
<evidence type="ECO:0000256" key="3">
    <source>
        <dbReference type="SAM" id="MobiDB-lite"/>
    </source>
</evidence>
<dbReference type="PANTHER" id="PTHR23080">
    <property type="entry name" value="THAP DOMAIN PROTEIN"/>
    <property type="match status" value="1"/>
</dbReference>
<reference evidence="5 6" key="1">
    <citation type="journal article" date="2018" name="Sci. Rep.">
        <title>Comparative analysis of the Pocillopora damicornis genome highlights role of immune system in coral evolution.</title>
        <authorList>
            <person name="Cunning R."/>
            <person name="Bay R.A."/>
            <person name="Gillette P."/>
            <person name="Baker A.C."/>
            <person name="Traylor-Knowles N."/>
        </authorList>
    </citation>
    <scope>NUCLEOTIDE SEQUENCE [LARGE SCALE GENOMIC DNA]</scope>
    <source>
        <strain evidence="5">RSMAS</strain>
        <tissue evidence="5">Whole animal</tissue>
    </source>
</reference>
<organism evidence="5 6">
    <name type="scientific">Pocillopora damicornis</name>
    <name type="common">Cauliflower coral</name>
    <name type="synonym">Millepora damicornis</name>
    <dbReference type="NCBI Taxonomy" id="46731"/>
    <lineage>
        <taxon>Eukaryota</taxon>
        <taxon>Metazoa</taxon>
        <taxon>Cnidaria</taxon>
        <taxon>Anthozoa</taxon>
        <taxon>Hexacorallia</taxon>
        <taxon>Scleractinia</taxon>
        <taxon>Astrocoeniina</taxon>
        <taxon>Pocilloporidae</taxon>
        <taxon>Pocillopora</taxon>
    </lineage>
</organism>
<dbReference type="GO" id="GO:0046872">
    <property type="term" value="F:metal ion binding"/>
    <property type="evidence" value="ECO:0007669"/>
    <property type="project" value="UniProtKB-KW"/>
</dbReference>
<evidence type="ECO:0000256" key="2">
    <source>
        <dbReference type="ARBA" id="ARBA00022723"/>
    </source>
</evidence>